<reference evidence="2" key="1">
    <citation type="submission" date="2016-10" db="EMBL/GenBank/DDBJ databases">
        <authorList>
            <person name="de Groot N.N."/>
        </authorList>
    </citation>
    <scope>NUCLEOTIDE SEQUENCE</scope>
</reference>
<protein>
    <submittedName>
        <fullName evidence="2">BatD</fullName>
    </submittedName>
</protein>
<evidence type="ECO:0000313" key="2">
    <source>
        <dbReference type="EMBL" id="SFV50492.1"/>
    </source>
</evidence>
<dbReference type="AlphaFoldDB" id="A0A1W1BAD5"/>
<sequence>MKKSLGRVGVLWVLMTAIMALYADGFDYKFTTNKNHPYVKEPIIMKLNIEQTDHSKVMLFKFDIKPSKKYEAYRLDTKDEDTHHSAKVEYTYLIYPLVAGTIEINFDLLQMVTTDEKVAYSFSGDRDNTRGLTKTDIPISLPPLKISAKPLPKDTTLVGDFKLTYSIKTKKVKAYEPIPITISIKGHGYPPLLKEILPKSESYRVFTGENQIKTIRSKSGTYSTITYPLALSAKESFELKPIKIKAFDPKSEKSYYLTTRKESFDIEKVAQDKLIDKIDSPKSMHYDWSWVTTLVSYIVVFVAGFLSAKSIKWTPKGRETAKIDSFREEIESTESPKELLALLISTDATKYSDSIEKLENSIYRKKRISLRDIKREVIAQEV</sequence>
<keyword evidence="1" id="KW-0812">Transmembrane</keyword>
<proteinExistence type="predicted"/>
<feature type="transmembrane region" description="Helical" evidence="1">
    <location>
        <begin position="288"/>
        <end position="308"/>
    </location>
</feature>
<accession>A0A1W1BAD5</accession>
<organism evidence="2">
    <name type="scientific">hydrothermal vent metagenome</name>
    <dbReference type="NCBI Taxonomy" id="652676"/>
    <lineage>
        <taxon>unclassified sequences</taxon>
        <taxon>metagenomes</taxon>
        <taxon>ecological metagenomes</taxon>
    </lineage>
</organism>
<evidence type="ECO:0000256" key="1">
    <source>
        <dbReference type="SAM" id="Phobius"/>
    </source>
</evidence>
<keyword evidence="1" id="KW-0472">Membrane</keyword>
<name>A0A1W1BAD5_9ZZZZ</name>
<gene>
    <name evidence="2" type="ORF">MNB_SV-6-1787</name>
</gene>
<keyword evidence="1" id="KW-1133">Transmembrane helix</keyword>
<dbReference type="EMBL" id="FPHC01000013">
    <property type="protein sequence ID" value="SFV50492.1"/>
    <property type="molecule type" value="Genomic_DNA"/>
</dbReference>